<keyword evidence="2" id="KW-1185">Reference proteome</keyword>
<gene>
    <name evidence="1" type="ORF">CINCED_3A004841</name>
</gene>
<dbReference type="EMBL" id="CABPRJ010001428">
    <property type="protein sequence ID" value="VVC35783.1"/>
    <property type="molecule type" value="Genomic_DNA"/>
</dbReference>
<protein>
    <submittedName>
        <fullName evidence="1">Uncharacterized protein</fullName>
    </submittedName>
</protein>
<sequence length="349" mass="40032">MKLRISGVEQVSLCVKYINSNTLKLTEEFLQFVPTNAMTGKGIANLILKNLKQFGINTQYLRGQGYDGAAAMAGKLNGVQAHIKEIHLNALYVHCSAHSLNLAVSKSCSVPAIRNCLGTISQIRDFFIYPKRESFLIQKIENSSETPSKKTLKRSCETRWIERYHAVNDFLELFEYVEEALEDISDLESLLFALGLVLTKVLQQTSIDLKEAMPLALNTKQELKEIRLNAEKEFGDIFERVNSLAEKIDIAINKPRISKRQTNRCNIQTNDPEIFYRVSVFIPYIDKFINELEERFTNHQSTLTSFHSLFTESGYEEVFISLTKQYSEGLEDIGNCDEVFKNEFKLWQR</sequence>
<name>A0A5E4MU41_9HEMI</name>
<dbReference type="InterPro" id="IPR052958">
    <property type="entry name" value="IFN-induced_PKR_regulator"/>
</dbReference>
<evidence type="ECO:0000313" key="2">
    <source>
        <dbReference type="Proteomes" id="UP000325440"/>
    </source>
</evidence>
<dbReference type="OrthoDB" id="6621616at2759"/>
<dbReference type="PANTHER" id="PTHR46289:SF14">
    <property type="entry name" value="DUF4371 DOMAIN-CONTAINING PROTEIN"/>
    <property type="match status" value="1"/>
</dbReference>
<dbReference type="AlphaFoldDB" id="A0A5E4MU41"/>
<dbReference type="InterPro" id="IPR012337">
    <property type="entry name" value="RNaseH-like_sf"/>
</dbReference>
<dbReference type="PANTHER" id="PTHR46289">
    <property type="entry name" value="52 KDA REPRESSOR OF THE INHIBITOR OF THE PROTEIN KINASE-LIKE PROTEIN-RELATED"/>
    <property type="match status" value="1"/>
</dbReference>
<proteinExistence type="predicted"/>
<reference evidence="1 2" key="1">
    <citation type="submission" date="2019-08" db="EMBL/GenBank/DDBJ databases">
        <authorList>
            <person name="Alioto T."/>
            <person name="Alioto T."/>
            <person name="Gomez Garrido J."/>
        </authorList>
    </citation>
    <scope>NUCLEOTIDE SEQUENCE [LARGE SCALE GENOMIC DNA]</scope>
</reference>
<organism evidence="1 2">
    <name type="scientific">Cinara cedri</name>
    <dbReference type="NCBI Taxonomy" id="506608"/>
    <lineage>
        <taxon>Eukaryota</taxon>
        <taxon>Metazoa</taxon>
        <taxon>Ecdysozoa</taxon>
        <taxon>Arthropoda</taxon>
        <taxon>Hexapoda</taxon>
        <taxon>Insecta</taxon>
        <taxon>Pterygota</taxon>
        <taxon>Neoptera</taxon>
        <taxon>Paraneoptera</taxon>
        <taxon>Hemiptera</taxon>
        <taxon>Sternorrhyncha</taxon>
        <taxon>Aphidomorpha</taxon>
        <taxon>Aphidoidea</taxon>
        <taxon>Aphididae</taxon>
        <taxon>Lachninae</taxon>
        <taxon>Cinara</taxon>
    </lineage>
</organism>
<dbReference type="Proteomes" id="UP000325440">
    <property type="component" value="Unassembled WGS sequence"/>
</dbReference>
<accession>A0A5E4MU41</accession>
<dbReference type="SUPFAM" id="SSF53098">
    <property type="entry name" value="Ribonuclease H-like"/>
    <property type="match status" value="1"/>
</dbReference>
<evidence type="ECO:0000313" key="1">
    <source>
        <dbReference type="EMBL" id="VVC35783.1"/>
    </source>
</evidence>